<dbReference type="FunFam" id="2.10.25.10:FF:000001">
    <property type="entry name" value="Tenascin C"/>
    <property type="match status" value="12"/>
</dbReference>
<feature type="domain" description="Fibronectin type-III" evidence="13">
    <location>
        <begin position="1755"/>
        <end position="1845"/>
    </location>
</feature>
<dbReference type="InterPro" id="IPR000742">
    <property type="entry name" value="EGF"/>
</dbReference>
<feature type="region of interest" description="Disordered" evidence="11">
    <location>
        <begin position="1330"/>
        <end position="1365"/>
    </location>
</feature>
<dbReference type="EMBL" id="DYDO01000007">
    <property type="protein sequence ID" value="DBA20499.1"/>
    <property type="molecule type" value="Genomic_DNA"/>
</dbReference>
<feature type="disulfide bond" evidence="10">
    <location>
        <begin position="244"/>
        <end position="253"/>
    </location>
</feature>
<reference evidence="15" key="1">
    <citation type="thesis" date="2020" institute="ProQuest LLC" country="789 East Eisenhower Parkway, Ann Arbor, MI, USA">
        <title>Comparative Genomics and Chromosome Evolution.</title>
        <authorList>
            <person name="Mudd A.B."/>
        </authorList>
    </citation>
    <scope>NUCLEOTIDE SEQUENCE</scope>
    <source>
        <strain evidence="15">1538</strain>
        <tissue evidence="15">Blood</tissue>
    </source>
</reference>
<feature type="domain" description="Fibronectin type-III" evidence="13">
    <location>
        <begin position="1468"/>
        <end position="1561"/>
    </location>
</feature>
<dbReference type="PROSITE" id="PS00022">
    <property type="entry name" value="EGF_1"/>
    <property type="match status" value="6"/>
</dbReference>
<feature type="compositionally biased region" description="Basic and acidic residues" evidence="11">
    <location>
        <begin position="1108"/>
        <end position="1135"/>
    </location>
</feature>
<dbReference type="PANTHER" id="PTHR46708">
    <property type="entry name" value="TENASCIN"/>
    <property type="match status" value="1"/>
</dbReference>
<feature type="region of interest" description="Disordered" evidence="11">
    <location>
        <begin position="804"/>
        <end position="836"/>
    </location>
</feature>
<evidence type="ECO:0000256" key="1">
    <source>
        <dbReference type="ARBA" id="ARBA00004498"/>
    </source>
</evidence>
<feature type="domain" description="Fibronectin type-III" evidence="13">
    <location>
        <begin position="2030"/>
        <end position="2121"/>
    </location>
</feature>
<keyword evidence="4" id="KW-0272">Extracellular matrix</keyword>
<keyword evidence="5 10" id="KW-0245">EGF-like domain</keyword>
<dbReference type="PROSITE" id="PS50853">
    <property type="entry name" value="FN3"/>
    <property type="match status" value="10"/>
</dbReference>
<dbReference type="SMART" id="SM00186">
    <property type="entry name" value="FBG"/>
    <property type="match status" value="1"/>
</dbReference>
<feature type="region of interest" description="Disordered" evidence="11">
    <location>
        <begin position="693"/>
        <end position="742"/>
    </location>
</feature>
<evidence type="ECO:0000313" key="16">
    <source>
        <dbReference type="Proteomes" id="UP001181693"/>
    </source>
</evidence>
<feature type="domain" description="Fibrinogen C-terminal" evidence="14">
    <location>
        <begin position="2204"/>
        <end position="2419"/>
    </location>
</feature>
<feature type="region of interest" description="Disordered" evidence="11">
    <location>
        <begin position="2103"/>
        <end position="2124"/>
    </location>
</feature>
<dbReference type="GO" id="GO:0030155">
    <property type="term" value="P:regulation of cell adhesion"/>
    <property type="evidence" value="ECO:0007669"/>
    <property type="project" value="TreeGrafter"/>
</dbReference>
<dbReference type="SUPFAM" id="SSF56496">
    <property type="entry name" value="Fibrinogen C-terminal domain-like"/>
    <property type="match status" value="1"/>
</dbReference>
<dbReference type="GO" id="GO:0005615">
    <property type="term" value="C:extracellular space"/>
    <property type="evidence" value="ECO:0007669"/>
    <property type="project" value="TreeGrafter"/>
</dbReference>
<evidence type="ECO:0008006" key="17">
    <source>
        <dbReference type="Google" id="ProtNLM"/>
    </source>
</evidence>
<dbReference type="Pfam" id="PF12661">
    <property type="entry name" value="hEGF"/>
    <property type="match status" value="1"/>
</dbReference>
<dbReference type="InterPro" id="IPR020837">
    <property type="entry name" value="Fibrinogen_CS"/>
</dbReference>
<sequence>MGDKCQLKTCPEDCNDQGRCKNGRCICFEGYSGMSCGIKTCANNCHNHGQCQDGVCICDPGFADEDCSSRVCPRNCLNRGRCENGLCICYPGYAGVDCGSASCPNNCNERGDCEDGVCVCDTGFTGPDCGSRSCLHDCNDNGKCIDGVCICNPGYSGEDCGYQGCPEDCNEQGQCISGTCVCDAGFVGPDCGTRICSPECERRGRCEDGECICNPGFTGPDCEIRTCPNDCHNQGRCDDGKCICDSGYTGPDCGIKACPNKCNNRGRCQNGICMCNPGFTGPDCGSKACPKNCSGNGQCINGKCICNPGFIGPVCGTRSCPADCSNHGRCVRGTCVCSPGYTGVDCSVRTCPNNCHNQGGCEGGVCFCEPGFNDYGFTGQDCGSRTCPNDCYDRGHCKNGFCVCDAGYKGEDCGIRTCPKECHQRGRYCSSRTCPNNCYDRGKCEDGQCICEGGYSGQDCAVKTCPKNCNDHGTCDDGKCCVNGKCVCDAGFTGPVCGARTCPENCRGRGKCVNGVCTCKKGYTGPDCSMEVVDMVAVTGLQVISQEESTITLEWDQPQAAPDSYEISFKTKKENGVISTTIEGSLITYHQTGLAPGEEYIINIQPRKGSTLGPETSITANTKIEAPRGLRVTDTTQSSLFIRWEKPQILPDRYIVTLTQPNGKEKKMRIPGKMDRAKVSGLEADTEYRMTLRAEKEQEQSQDAETTGVTEGETEEDVHRTTSTHSKVRFPGGGRLPETSSVAKKLREIELLKKETASKSNIDGKPTPFYPEGPSGPSRTEDNLPKFPPSSHLDHLDILKSEMTPEKPTESHIETEQKGTDEGTTLVDDPSDPTKSKKQITTLIKINRIVNTTRRKVIVGNEDKVYHNETVVTESRATVRNPGGKVKNQTKLLGPHMKSVIENLPEKLSSYNGTFIQRLESYLRATSYPLRGNQTVESIAKAIFLYLIKWKPDSFTGMVYDRLPQKTPGATGYSEPIGASHLQGSFGNSVVDSKEQNLGSSTDPTKEGIVSLGRPDSSETVSVIPNVKTLGRVEAVGEIDVPDTLPVGNYGSSSEVTDGNVDVPDKANYETMDVIDSDISKQVPSKLVLDKSKVSQKTPPKKPTIPQKKNEKKEDKKRPISETTKVDKSFNKDELETPSSRPKMPEYEAGTITLGRPTKKPKEKPSISSDPQGSLLNVDHTIDTSSTKKGKDEREHLGPIVDEHNNQDKSLVVNQIPDAGESQGKADPLQSPTIAKVPGPGAQGRPSVHQRTPTSLVISLEGLGFLWDRVIIIYSSWPPIDGVTPQKMEVERGVRQVEIKDLSPGTSYRFDLHGLLRGRSSKSYSLVTDTAPLPTTVSPTQLPIEETTPPPIEETTPPPTTTTTVASTVPPRFPLGGLQVRDVTTDTVTLVWKAKPNVFESFLVRYEDVSDGATPKETSVPGHQREVTLSDLTGNTRYAVSVYGIRGGKLSRPLKEEVTTDAAPGEEIPTPPRLSPISVSDVRTDSFRLTWEPLDGDFDAFVIQYGPPGGPFKEETLRGDETTMVVTGLQANVNYTVEIRGVWGDSYSKPETAHVFTEKPQPPRLESISPSDIHSDSVHLTWEVKGSNFDSFLLSYRDGEGRLQEIPLEGDVRSYDVKELKAGKKYKFILHGITEGKKTKPVTTEIITEKSVPPRLESLSVSDILSDSLRLSWEVNGGEFESFLLLYRDAEAKPKEVILDGDQRMLSVEDLKPGKKYKFILYGITGGKRSKAVTLETTTVPRKVVPTAASTIVTRLIDFKSSDITKDSVTLSWLVEGKVPFDWIVLQYREPEGGMRELQIPGQDSSTIVHGLLPSQKYEFTVYGLKGNIRSESLTTEVQTGYPETVGPPVVTDLYISPHGPHAIHLSWEAPEGSFHSFLIRYKVQGQDGPLNTVTADGTDRNLLLSGLQPDTIYTVTLHGIRDGNEQSSMQNTGKTAPLDLEAPKNLQFSNIQEKSAIVAWDPPNSETTTFKVSYEPADGGEPESVSVVGSSTTLKRLIPGTKYEVTVVSVRGFEESSPLTGYFTTTGGGPRSLRAHDVTEESALLRWEAPTGPVDQYLITYRAENIPLITVPVPGDRTELPLSGLHPHTQYFVSVQSTHGSATSASSSTSFTTSADTPRDLKATQITPRTAMLTWKAPDVVPDAYLLTYQTPQGEVKEIHLGFSLTSFLLSQLDPSTQYRVQLHTLRHGAASAPISTSFTTGRIRYPNPRDCWEQRMNGEVQNGAFTIYLGGNRQEQLTVYCDMETDGGGWIVFQRRMDGSTDFYRNWTDYKNGFGNMTSEFWLGNIALHQITSSAPYELRVDLRAGDESAYAVYDDFRVEGEAQQFRLRLGKYRGTAGDSMDYHNNMVFSTRDRDTQRRILPCAMSYRGAWWYRNCHYANLNGLYGNNRDHQGVNWKTWKGFEFSIPFTEMKMRPRGMGNWRRL</sequence>
<dbReference type="Proteomes" id="UP001181693">
    <property type="component" value="Unassembled WGS sequence"/>
</dbReference>
<dbReference type="CDD" id="cd00087">
    <property type="entry name" value="FReD"/>
    <property type="match status" value="1"/>
</dbReference>
<keyword evidence="6" id="KW-0732">Signal</keyword>
<gene>
    <name evidence="15" type="ORF">GDO54_017272</name>
</gene>
<feature type="region of interest" description="Disordered" evidence="11">
    <location>
        <begin position="757"/>
        <end position="784"/>
    </location>
</feature>
<organism evidence="15 16">
    <name type="scientific">Pyxicephalus adspersus</name>
    <name type="common">African bullfrog</name>
    <dbReference type="NCBI Taxonomy" id="30357"/>
    <lineage>
        <taxon>Eukaryota</taxon>
        <taxon>Metazoa</taxon>
        <taxon>Chordata</taxon>
        <taxon>Craniata</taxon>
        <taxon>Vertebrata</taxon>
        <taxon>Euteleostomi</taxon>
        <taxon>Amphibia</taxon>
        <taxon>Batrachia</taxon>
        <taxon>Anura</taxon>
        <taxon>Neobatrachia</taxon>
        <taxon>Ranoidea</taxon>
        <taxon>Pyxicephalidae</taxon>
        <taxon>Pyxicephalinae</taxon>
        <taxon>Pyxicephalus</taxon>
    </lineage>
</organism>
<dbReference type="PROSITE" id="PS50026">
    <property type="entry name" value="EGF_3"/>
    <property type="match status" value="2"/>
</dbReference>
<evidence type="ECO:0000259" key="14">
    <source>
        <dbReference type="PROSITE" id="PS51406"/>
    </source>
</evidence>
<dbReference type="PANTHER" id="PTHR46708:SF3">
    <property type="entry name" value="TENASCIN-X"/>
    <property type="match status" value="1"/>
</dbReference>
<dbReference type="PROSITE" id="PS51406">
    <property type="entry name" value="FIBRINOGEN_C_2"/>
    <property type="match status" value="1"/>
</dbReference>
<feature type="domain" description="Fibronectin type-III" evidence="13">
    <location>
        <begin position="537"/>
        <end position="625"/>
    </location>
</feature>
<evidence type="ECO:0000256" key="11">
    <source>
        <dbReference type="SAM" id="MobiDB-lite"/>
    </source>
</evidence>
<feature type="compositionally biased region" description="Polar residues" evidence="11">
    <location>
        <begin position="993"/>
        <end position="1003"/>
    </location>
</feature>
<dbReference type="Pfam" id="PF25024">
    <property type="entry name" value="EGF_TEN"/>
    <property type="match status" value="1"/>
</dbReference>
<dbReference type="PROSITE" id="PS01186">
    <property type="entry name" value="EGF_2"/>
    <property type="match status" value="8"/>
</dbReference>
<protein>
    <recommendedName>
        <fullName evidence="17">Tenascin</fullName>
    </recommendedName>
</protein>
<feature type="domain" description="Fibronectin type-III" evidence="13">
    <location>
        <begin position="1943"/>
        <end position="2029"/>
    </location>
</feature>
<keyword evidence="7" id="KW-0677">Repeat</keyword>
<dbReference type="SUPFAM" id="SSF49265">
    <property type="entry name" value="Fibronectin type III"/>
    <property type="match status" value="7"/>
</dbReference>
<keyword evidence="9" id="KW-0325">Glycoprotein</keyword>
<comment type="subcellular location">
    <subcellularLocation>
        <location evidence="1">Secreted</location>
        <location evidence="1">Extracellular space</location>
        <location evidence="1">Extracellular matrix</location>
    </subcellularLocation>
</comment>
<evidence type="ECO:0000256" key="3">
    <source>
        <dbReference type="ARBA" id="ARBA00022525"/>
    </source>
</evidence>
<feature type="domain" description="Fibronectin type-III" evidence="13">
    <location>
        <begin position="626"/>
        <end position="717"/>
    </location>
</feature>
<dbReference type="Gene3D" id="2.60.40.10">
    <property type="entry name" value="Immunoglobulins"/>
    <property type="match status" value="11"/>
</dbReference>
<evidence type="ECO:0000259" key="13">
    <source>
        <dbReference type="PROSITE" id="PS50853"/>
    </source>
</evidence>
<evidence type="ECO:0000313" key="15">
    <source>
        <dbReference type="EMBL" id="DBA20499.1"/>
    </source>
</evidence>
<keyword evidence="3" id="KW-0964">Secreted</keyword>
<dbReference type="SMART" id="SM00060">
    <property type="entry name" value="FN3"/>
    <property type="match status" value="12"/>
</dbReference>
<dbReference type="InterPro" id="IPR014716">
    <property type="entry name" value="Fibrinogen_a/b/g_C_1"/>
</dbReference>
<feature type="disulfide bond" evidence="10">
    <location>
        <begin position="227"/>
        <end position="237"/>
    </location>
</feature>
<evidence type="ECO:0000256" key="8">
    <source>
        <dbReference type="ARBA" id="ARBA00023157"/>
    </source>
</evidence>
<feature type="domain" description="EGF-like" evidence="12">
    <location>
        <begin position="37"/>
        <end position="68"/>
    </location>
</feature>
<feature type="region of interest" description="Disordered" evidence="11">
    <location>
        <begin position="993"/>
        <end position="1018"/>
    </location>
</feature>
<feature type="compositionally biased region" description="Basic and acidic residues" evidence="11">
    <location>
        <begin position="804"/>
        <end position="821"/>
    </location>
</feature>
<dbReference type="InterPro" id="IPR013783">
    <property type="entry name" value="Ig-like_fold"/>
</dbReference>
<comment type="caution">
    <text evidence="15">The sequence shown here is derived from an EMBL/GenBank/DDBJ whole genome shotgun (WGS) entry which is preliminary data.</text>
</comment>
<evidence type="ECO:0000256" key="6">
    <source>
        <dbReference type="ARBA" id="ARBA00022729"/>
    </source>
</evidence>
<feature type="domain" description="Fibronectin type-III" evidence="13">
    <location>
        <begin position="1374"/>
        <end position="1465"/>
    </location>
</feature>
<proteinExistence type="inferred from homology"/>
<dbReference type="Pfam" id="PF23106">
    <property type="entry name" value="EGF_Teneurin"/>
    <property type="match status" value="4"/>
</dbReference>
<keyword evidence="8 10" id="KW-1015">Disulfide bond</keyword>
<dbReference type="Gene3D" id="3.90.215.10">
    <property type="entry name" value="Gamma Fibrinogen, chain A, domain 1"/>
    <property type="match status" value="1"/>
</dbReference>
<evidence type="ECO:0000256" key="7">
    <source>
        <dbReference type="ARBA" id="ARBA00022737"/>
    </source>
</evidence>
<evidence type="ECO:0000256" key="4">
    <source>
        <dbReference type="ARBA" id="ARBA00022530"/>
    </source>
</evidence>
<dbReference type="Pfam" id="PF18720">
    <property type="entry name" value="EGF_Tenascin"/>
    <property type="match status" value="1"/>
</dbReference>
<feature type="region of interest" description="Disordered" evidence="11">
    <location>
        <begin position="1046"/>
        <end position="1065"/>
    </location>
</feature>
<evidence type="ECO:0000259" key="12">
    <source>
        <dbReference type="PROSITE" id="PS50026"/>
    </source>
</evidence>
<dbReference type="InterPro" id="IPR041161">
    <property type="entry name" value="EGF_Tenascin"/>
</dbReference>
<feature type="region of interest" description="Disordered" evidence="11">
    <location>
        <begin position="1088"/>
        <end position="1208"/>
    </location>
</feature>
<feature type="disulfide bond" evidence="10">
    <location>
        <begin position="58"/>
        <end position="67"/>
    </location>
</feature>
<feature type="compositionally biased region" description="Basic and acidic residues" evidence="11">
    <location>
        <begin position="1189"/>
        <end position="1207"/>
    </location>
</feature>
<dbReference type="CDD" id="cd00063">
    <property type="entry name" value="FN3"/>
    <property type="match status" value="11"/>
</dbReference>
<dbReference type="SMART" id="SM00181">
    <property type="entry name" value="EGF"/>
    <property type="match status" value="15"/>
</dbReference>
<evidence type="ECO:0000256" key="5">
    <source>
        <dbReference type="ARBA" id="ARBA00022536"/>
    </source>
</evidence>
<comment type="similarity">
    <text evidence="2">Belongs to the tenascin family.</text>
</comment>
<feature type="domain" description="Fibronectin type-III" evidence="13">
    <location>
        <begin position="1562"/>
        <end position="1652"/>
    </location>
</feature>
<feature type="domain" description="Fibronectin type-III" evidence="13">
    <location>
        <begin position="1850"/>
        <end position="1939"/>
    </location>
</feature>
<dbReference type="Gene3D" id="2.10.25.10">
    <property type="entry name" value="Laminin"/>
    <property type="match status" value="14"/>
</dbReference>
<dbReference type="InterPro" id="IPR002181">
    <property type="entry name" value="Fibrinogen_a/b/g_C_dom"/>
</dbReference>
<evidence type="ECO:0000256" key="9">
    <source>
        <dbReference type="ARBA" id="ARBA00023180"/>
    </source>
</evidence>
<evidence type="ECO:0000256" key="2">
    <source>
        <dbReference type="ARBA" id="ARBA00008673"/>
    </source>
</evidence>
<comment type="caution">
    <text evidence="10">Lacks conserved residue(s) required for the propagation of feature annotation.</text>
</comment>
<feature type="disulfide bond" evidence="10">
    <location>
        <begin position="41"/>
        <end position="51"/>
    </location>
</feature>
<feature type="domain" description="Fibronectin type-III" evidence="13">
    <location>
        <begin position="1653"/>
        <end position="1743"/>
    </location>
</feature>
<dbReference type="Pfam" id="PF00147">
    <property type="entry name" value="Fibrinogen_C"/>
    <property type="match status" value="1"/>
</dbReference>
<feature type="domain" description="EGF-like" evidence="12">
    <location>
        <begin position="223"/>
        <end position="254"/>
    </location>
</feature>
<dbReference type="CDD" id="cd00054">
    <property type="entry name" value="EGF_CA"/>
    <property type="match status" value="2"/>
</dbReference>
<feature type="compositionally biased region" description="Low complexity" evidence="11">
    <location>
        <begin position="2103"/>
        <end position="2117"/>
    </location>
</feature>
<dbReference type="PROSITE" id="PS00514">
    <property type="entry name" value="FIBRINOGEN_C_1"/>
    <property type="match status" value="1"/>
</dbReference>
<evidence type="ECO:0000256" key="10">
    <source>
        <dbReference type="PROSITE-ProRule" id="PRU00076"/>
    </source>
</evidence>
<feature type="compositionally biased region" description="Polar residues" evidence="11">
    <location>
        <begin position="1166"/>
        <end position="1175"/>
    </location>
</feature>
<dbReference type="FunFam" id="3.90.215.10:FF:000001">
    <property type="entry name" value="Tenascin isoform 1"/>
    <property type="match status" value="1"/>
</dbReference>
<accession>A0AAV3A1D4</accession>
<feature type="compositionally biased region" description="Polar residues" evidence="11">
    <location>
        <begin position="1330"/>
        <end position="1341"/>
    </location>
</feature>
<dbReference type="Pfam" id="PF00041">
    <property type="entry name" value="fn3"/>
    <property type="match status" value="11"/>
</dbReference>
<keyword evidence="16" id="KW-1185">Reference proteome</keyword>
<dbReference type="InterPro" id="IPR036056">
    <property type="entry name" value="Fibrinogen-like_C"/>
</dbReference>
<dbReference type="InterPro" id="IPR050991">
    <property type="entry name" value="ECM_Regulatory_Proteins"/>
</dbReference>
<dbReference type="GO" id="GO:0031175">
    <property type="term" value="P:neuron projection development"/>
    <property type="evidence" value="ECO:0007669"/>
    <property type="project" value="TreeGrafter"/>
</dbReference>
<dbReference type="InterPro" id="IPR013032">
    <property type="entry name" value="EGF-like_CS"/>
</dbReference>
<dbReference type="InterPro" id="IPR036116">
    <property type="entry name" value="FN3_sf"/>
</dbReference>
<name>A0AAV3A1D4_PYXAD</name>
<dbReference type="InterPro" id="IPR003961">
    <property type="entry name" value="FN3_dom"/>
</dbReference>
<feature type="compositionally biased region" description="Pro residues" evidence="11">
    <location>
        <begin position="1348"/>
        <end position="1360"/>
    </location>
</feature>